<dbReference type="InterPro" id="IPR036291">
    <property type="entry name" value="NAD(P)-bd_dom_sf"/>
</dbReference>
<evidence type="ECO:0000256" key="1">
    <source>
        <dbReference type="ARBA" id="ARBA00001936"/>
    </source>
</evidence>
<dbReference type="CDD" id="cd05311">
    <property type="entry name" value="NAD_bind_2_malic_enz"/>
    <property type="match status" value="1"/>
</dbReference>
<dbReference type="EMBL" id="JACAOD020000010">
    <property type="protein sequence ID" value="MBP5836066.1"/>
    <property type="molecule type" value="Genomic_DNA"/>
</dbReference>
<dbReference type="Proteomes" id="UP001195571">
    <property type="component" value="Unassembled WGS sequence"/>
</dbReference>
<evidence type="ECO:0000256" key="4">
    <source>
        <dbReference type="ARBA" id="ARBA00022723"/>
    </source>
</evidence>
<keyword evidence="4" id="KW-0479">Metal-binding</keyword>
<evidence type="ECO:0000259" key="6">
    <source>
        <dbReference type="SMART" id="SM00919"/>
    </source>
</evidence>
<evidence type="ECO:0000313" key="8">
    <source>
        <dbReference type="EMBL" id="MBP5836066.1"/>
    </source>
</evidence>
<dbReference type="InterPro" id="IPR012301">
    <property type="entry name" value="Malic_N_dom"/>
</dbReference>
<keyword evidence="9" id="KW-1185">Reference proteome</keyword>
<feature type="domain" description="Malic enzyme N-terminal" evidence="7">
    <location>
        <begin position="15"/>
        <end position="148"/>
    </location>
</feature>
<dbReference type="InterPro" id="IPR001891">
    <property type="entry name" value="Malic_OxRdtase"/>
</dbReference>
<evidence type="ECO:0000313" key="9">
    <source>
        <dbReference type="Proteomes" id="UP001195571"/>
    </source>
</evidence>
<dbReference type="InterPro" id="IPR015884">
    <property type="entry name" value="Malic_enzyme_CS"/>
</dbReference>
<dbReference type="InterPro" id="IPR037062">
    <property type="entry name" value="Malic_N_dom_sf"/>
</dbReference>
<name>A0ABS5CYL4_9MOLU</name>
<dbReference type="InterPro" id="IPR046346">
    <property type="entry name" value="Aminoacid_DH-like_N_sf"/>
</dbReference>
<dbReference type="PANTHER" id="PTHR43237:SF4">
    <property type="entry name" value="NADP-DEPENDENT MALIC ENZYME"/>
    <property type="match status" value="1"/>
</dbReference>
<comment type="caution">
    <text evidence="8">The sequence shown here is derived from an EMBL/GenBank/DDBJ whole genome shotgun (WGS) entry which is preliminary data.</text>
</comment>
<evidence type="ECO:0000256" key="3">
    <source>
        <dbReference type="ARBA" id="ARBA00008785"/>
    </source>
</evidence>
<organism evidence="8 9">
    <name type="scientific">Candidatus Phytoplasma meliae</name>
    <dbReference type="NCBI Taxonomy" id="1848402"/>
    <lineage>
        <taxon>Bacteria</taxon>
        <taxon>Bacillati</taxon>
        <taxon>Mycoplasmatota</taxon>
        <taxon>Mollicutes</taxon>
        <taxon>Acholeplasmatales</taxon>
        <taxon>Acholeplasmataceae</taxon>
        <taxon>Candidatus Phytoplasma</taxon>
        <taxon>16SrXIII (Mexican periwinkle virescence group)</taxon>
    </lineage>
</organism>
<proteinExistence type="inferred from homology"/>
<dbReference type="RefSeq" id="WP_203552330.1">
    <property type="nucleotide sequence ID" value="NZ_JACAOD020000010.1"/>
</dbReference>
<dbReference type="Gene3D" id="3.40.50.720">
    <property type="entry name" value="NAD(P)-binding Rossmann-like Domain"/>
    <property type="match status" value="1"/>
</dbReference>
<comment type="similarity">
    <text evidence="3">Belongs to the malic enzymes family.</text>
</comment>
<feature type="domain" description="Malic enzyme NAD-binding" evidence="6">
    <location>
        <begin position="160"/>
        <end position="383"/>
    </location>
</feature>
<dbReference type="Gene3D" id="3.40.50.10380">
    <property type="entry name" value="Malic enzyme, N-terminal domain"/>
    <property type="match status" value="1"/>
</dbReference>
<dbReference type="Pfam" id="PF00390">
    <property type="entry name" value="malic"/>
    <property type="match status" value="1"/>
</dbReference>
<sequence length="390" mass="41502">MNVKEKALELHEKHQGKLAIVSKVKVENLNDLSLAYTPGVAEPCLRIKANPEDVYRYTMKGNMVGVVTNGTAVLGLGDIGAKASLPVMEGKAILFKELAGVDAFPICIDSKETAEIINIVEKIAPVFGAINLEDIKAPQCIEIEDALKEKLDIPVFHDDQHGTAIVVAAGILNALKVVGKSIHDVEIAISGAGSAGMAVAKMLLLLKPKNVVLVDKKGALYQGDNTLNSSQQKLAQVTNIKQEKGLLKDVIKGKDIFIGVSAPGIVTSDMVATMNKDAIVFALANPIPEIMPDEAKKGGAKVIATGRSDFPNQVNNCLAFPGVFRGALNAKATKINEEMKKAAVYALKGIIPESDLNEQNILPSTFNKEVVQKISLAVAKAAEETGVIRK</sequence>
<dbReference type="SMART" id="SM00919">
    <property type="entry name" value="Malic_M"/>
    <property type="match status" value="1"/>
</dbReference>
<dbReference type="PANTHER" id="PTHR43237">
    <property type="entry name" value="NADP-DEPENDENT MALIC ENZYME"/>
    <property type="match status" value="1"/>
</dbReference>
<comment type="cofactor">
    <cofactor evidence="2">
        <name>Mg(2+)</name>
        <dbReference type="ChEBI" id="CHEBI:18420"/>
    </cofactor>
</comment>
<dbReference type="SUPFAM" id="SSF51735">
    <property type="entry name" value="NAD(P)-binding Rossmann-fold domains"/>
    <property type="match status" value="1"/>
</dbReference>
<dbReference type="SUPFAM" id="SSF53223">
    <property type="entry name" value="Aminoacid dehydrogenase-like, N-terminal domain"/>
    <property type="match status" value="1"/>
</dbReference>
<dbReference type="PIRSF" id="PIRSF000106">
    <property type="entry name" value="ME"/>
    <property type="match status" value="1"/>
</dbReference>
<dbReference type="SMART" id="SM01274">
    <property type="entry name" value="malic"/>
    <property type="match status" value="1"/>
</dbReference>
<dbReference type="InterPro" id="IPR051674">
    <property type="entry name" value="Malate_Decarboxylase"/>
</dbReference>
<evidence type="ECO:0000256" key="5">
    <source>
        <dbReference type="ARBA" id="ARBA00023002"/>
    </source>
</evidence>
<dbReference type="PROSITE" id="PS00331">
    <property type="entry name" value="MALIC_ENZYMES"/>
    <property type="match status" value="1"/>
</dbReference>
<reference evidence="8" key="1">
    <citation type="submission" date="2021-04" db="EMBL/GenBank/DDBJ databases">
        <title>Genomic features of Candidatus Phytoplasma meliae isolate ChTYXIII (1SrXIII-G).</title>
        <authorList>
            <person name="Fernandez F.D."/>
            <person name="Conci L.R."/>
        </authorList>
    </citation>
    <scope>NUCLEOTIDE SEQUENCE [LARGE SCALE GENOMIC DNA]</scope>
    <source>
        <strain evidence="8">ChTYXIII-Mo</strain>
    </source>
</reference>
<dbReference type="InterPro" id="IPR012302">
    <property type="entry name" value="Malic_NAD-bd"/>
</dbReference>
<comment type="cofactor">
    <cofactor evidence="1">
        <name>Mn(2+)</name>
        <dbReference type="ChEBI" id="CHEBI:29035"/>
    </cofactor>
</comment>
<dbReference type="InterPro" id="IPR045213">
    <property type="entry name" value="Malic_NAD-bd_bact_type"/>
</dbReference>
<accession>A0ABS5CYL4</accession>
<evidence type="ECO:0000259" key="7">
    <source>
        <dbReference type="SMART" id="SM01274"/>
    </source>
</evidence>
<keyword evidence="5" id="KW-0560">Oxidoreductase</keyword>
<gene>
    <name evidence="8" type="ORF">CHTY_002390</name>
</gene>
<evidence type="ECO:0000256" key="2">
    <source>
        <dbReference type="ARBA" id="ARBA00001946"/>
    </source>
</evidence>
<protein>
    <submittedName>
        <fullName evidence="8">NAD-dependent malic enzyme</fullName>
    </submittedName>
</protein>
<dbReference type="Pfam" id="PF03949">
    <property type="entry name" value="Malic_M"/>
    <property type="match status" value="1"/>
</dbReference>